<accession>X1Q1I2</accession>
<protein>
    <recommendedName>
        <fullName evidence="1">Beta-galactosidase trimerisation domain-containing protein</fullName>
    </recommendedName>
</protein>
<dbReference type="InterPro" id="IPR013738">
    <property type="entry name" value="Beta_galactosidase_Trimer"/>
</dbReference>
<feature type="domain" description="Beta-galactosidase trimerisation" evidence="1">
    <location>
        <begin position="5"/>
        <end position="113"/>
    </location>
</feature>
<name>X1Q1I2_9ZZZZ</name>
<dbReference type="CDD" id="cd03143">
    <property type="entry name" value="A4_beta-galactosidase_middle_domain"/>
    <property type="match status" value="1"/>
</dbReference>
<proteinExistence type="predicted"/>
<dbReference type="GO" id="GO:0004565">
    <property type="term" value="F:beta-galactosidase activity"/>
    <property type="evidence" value="ECO:0007669"/>
    <property type="project" value="InterPro"/>
</dbReference>
<feature type="non-terminal residue" evidence="2">
    <location>
        <position position="178"/>
    </location>
</feature>
<gene>
    <name evidence="2" type="ORF">S06H3_60962</name>
</gene>
<dbReference type="AlphaFoldDB" id="X1Q1I2"/>
<dbReference type="GO" id="GO:0005975">
    <property type="term" value="P:carbohydrate metabolic process"/>
    <property type="evidence" value="ECO:0007669"/>
    <property type="project" value="InterPro"/>
</dbReference>
<dbReference type="EMBL" id="BARV01039865">
    <property type="protein sequence ID" value="GAI48601.1"/>
    <property type="molecule type" value="Genomic_DNA"/>
</dbReference>
<sequence length="178" mass="20330">NYCQDIAIYYSYNSNFDNNTNRLNTADIRWDFDPFSIEQSMDSHKKAAENLGKILLYLNIPFGVITKSDLKELFKYQIIMLPNVMVLEAEEVDTLKAYVSQGGNLYASKNTSLISIDGAKQKNFMLSDLFGVSYLGETEEIVTYISPKETHAYIFEQYSPQMPVTLYGTQTLVKPEKV</sequence>
<reference evidence="2" key="1">
    <citation type="journal article" date="2014" name="Front. Microbiol.">
        <title>High frequency of phylogenetically diverse reductive dehalogenase-homologous genes in deep subseafloor sedimentary metagenomes.</title>
        <authorList>
            <person name="Kawai M."/>
            <person name="Futagami T."/>
            <person name="Toyoda A."/>
            <person name="Takaki Y."/>
            <person name="Nishi S."/>
            <person name="Hori S."/>
            <person name="Arai W."/>
            <person name="Tsubouchi T."/>
            <person name="Morono Y."/>
            <person name="Uchiyama I."/>
            <person name="Ito T."/>
            <person name="Fujiyama A."/>
            <person name="Inagaki F."/>
            <person name="Takami H."/>
        </authorList>
    </citation>
    <scope>NUCLEOTIDE SEQUENCE</scope>
    <source>
        <strain evidence="2">Expedition CK06-06</strain>
    </source>
</reference>
<comment type="caution">
    <text evidence="2">The sequence shown here is derived from an EMBL/GenBank/DDBJ whole genome shotgun (WGS) entry which is preliminary data.</text>
</comment>
<evidence type="ECO:0000313" key="2">
    <source>
        <dbReference type="EMBL" id="GAI48601.1"/>
    </source>
</evidence>
<feature type="non-terminal residue" evidence="2">
    <location>
        <position position="1"/>
    </location>
</feature>
<dbReference type="Pfam" id="PF08532">
    <property type="entry name" value="Glyco_hydro_42M"/>
    <property type="match status" value="1"/>
</dbReference>
<evidence type="ECO:0000259" key="1">
    <source>
        <dbReference type="Pfam" id="PF08532"/>
    </source>
</evidence>
<dbReference type="InterPro" id="IPR029062">
    <property type="entry name" value="Class_I_gatase-like"/>
</dbReference>
<organism evidence="2">
    <name type="scientific">marine sediment metagenome</name>
    <dbReference type="NCBI Taxonomy" id="412755"/>
    <lineage>
        <taxon>unclassified sequences</taxon>
        <taxon>metagenomes</taxon>
        <taxon>ecological metagenomes</taxon>
    </lineage>
</organism>
<dbReference type="SUPFAM" id="SSF52317">
    <property type="entry name" value="Class I glutamine amidotransferase-like"/>
    <property type="match status" value="1"/>
</dbReference>
<dbReference type="Gene3D" id="3.40.50.880">
    <property type="match status" value="1"/>
</dbReference>